<sequence>MRKFNFIKFAQNKLLFLYLLFTICQGSIWKRLRRLPVEFSLPGIYIFILIIIYLINLKVERILE</sequence>
<organism evidence="2 3">
    <name type="scientific">Candidatus Portnoybacteria bacterium CG_4_10_14_0_8_um_filter_40_50</name>
    <dbReference type="NCBI Taxonomy" id="1974800"/>
    <lineage>
        <taxon>Bacteria</taxon>
        <taxon>Candidatus Portnoyibacteriota</taxon>
    </lineage>
</organism>
<evidence type="ECO:0000313" key="3">
    <source>
        <dbReference type="Proteomes" id="UP000229481"/>
    </source>
</evidence>
<comment type="caution">
    <text evidence="2">The sequence shown here is derived from an EMBL/GenBank/DDBJ whole genome shotgun (WGS) entry which is preliminary data.</text>
</comment>
<evidence type="ECO:0000256" key="1">
    <source>
        <dbReference type="SAM" id="Phobius"/>
    </source>
</evidence>
<keyword evidence="1" id="KW-1133">Transmembrane helix</keyword>
<name>A0A2M7QQJ3_9BACT</name>
<evidence type="ECO:0000313" key="2">
    <source>
        <dbReference type="EMBL" id="PIY74276.1"/>
    </source>
</evidence>
<proteinExistence type="predicted"/>
<dbReference type="EMBL" id="PFLK01000094">
    <property type="protein sequence ID" value="PIY74276.1"/>
    <property type="molecule type" value="Genomic_DNA"/>
</dbReference>
<dbReference type="AlphaFoldDB" id="A0A2M7QQJ3"/>
<reference evidence="3" key="1">
    <citation type="submission" date="2017-09" db="EMBL/GenBank/DDBJ databases">
        <title>Depth-based differentiation of microbial function through sediment-hosted aquifers and enrichment of novel symbionts in the deep terrestrial subsurface.</title>
        <authorList>
            <person name="Probst A.J."/>
            <person name="Ladd B."/>
            <person name="Jarett J.K."/>
            <person name="Geller-Mcgrath D.E."/>
            <person name="Sieber C.M.K."/>
            <person name="Emerson J.B."/>
            <person name="Anantharaman K."/>
            <person name="Thomas B.C."/>
            <person name="Malmstrom R."/>
            <person name="Stieglmeier M."/>
            <person name="Klingl A."/>
            <person name="Woyke T."/>
            <person name="Ryan C.M."/>
            <person name="Banfield J.F."/>
        </authorList>
    </citation>
    <scope>NUCLEOTIDE SEQUENCE [LARGE SCALE GENOMIC DNA]</scope>
</reference>
<keyword evidence="1" id="KW-0472">Membrane</keyword>
<feature type="transmembrane region" description="Helical" evidence="1">
    <location>
        <begin position="42"/>
        <end position="59"/>
    </location>
</feature>
<accession>A0A2M7QQJ3</accession>
<protein>
    <submittedName>
        <fullName evidence="2">Uncharacterized protein</fullName>
    </submittedName>
</protein>
<dbReference type="Proteomes" id="UP000229481">
    <property type="component" value="Unassembled WGS sequence"/>
</dbReference>
<keyword evidence="1" id="KW-0812">Transmembrane</keyword>
<gene>
    <name evidence="2" type="ORF">COY85_03745</name>
</gene>